<feature type="transmembrane region" description="Helical" evidence="2">
    <location>
        <begin position="37"/>
        <end position="58"/>
    </location>
</feature>
<protein>
    <recommendedName>
        <fullName evidence="3">DUF7702 domain-containing protein</fullName>
    </recommendedName>
</protein>
<evidence type="ECO:0000256" key="2">
    <source>
        <dbReference type="SAM" id="Phobius"/>
    </source>
</evidence>
<feature type="compositionally biased region" description="Pro residues" evidence="1">
    <location>
        <begin position="281"/>
        <end position="290"/>
    </location>
</feature>
<dbReference type="Pfam" id="PF24800">
    <property type="entry name" value="DUF7702"/>
    <property type="match status" value="1"/>
</dbReference>
<dbReference type="PANTHER" id="PTHR42109">
    <property type="entry name" value="UNPLACED GENOMIC SCAFFOLD UM_SCAF_CONTIG_1.265, WHOLE GENOME SHOTGUN SEQUENCE"/>
    <property type="match status" value="1"/>
</dbReference>
<keyword evidence="2" id="KW-0812">Transmembrane</keyword>
<name>A0A127Z786_9BASI</name>
<accession>A0A127Z786</accession>
<feature type="transmembrane region" description="Helical" evidence="2">
    <location>
        <begin position="154"/>
        <end position="172"/>
    </location>
</feature>
<gene>
    <name evidence="4" type="ORF">SPSC_03230</name>
</gene>
<keyword evidence="2" id="KW-0472">Membrane</keyword>
<feature type="compositionally biased region" description="Low complexity" evidence="1">
    <location>
        <begin position="270"/>
        <end position="280"/>
    </location>
</feature>
<feature type="transmembrane region" description="Helical" evidence="2">
    <location>
        <begin position="6"/>
        <end position="25"/>
    </location>
</feature>
<feature type="transmembrane region" description="Helical" evidence="2">
    <location>
        <begin position="222"/>
        <end position="243"/>
    </location>
</feature>
<keyword evidence="2" id="KW-1133">Transmembrane helix</keyword>
<feature type="transmembrane region" description="Helical" evidence="2">
    <location>
        <begin position="112"/>
        <end position="134"/>
    </location>
</feature>
<feature type="region of interest" description="Disordered" evidence="1">
    <location>
        <begin position="270"/>
        <end position="290"/>
    </location>
</feature>
<feature type="domain" description="DUF7702" evidence="3">
    <location>
        <begin position="13"/>
        <end position="242"/>
    </location>
</feature>
<organism evidence="4">
    <name type="scientific">Sporisorium scitamineum</name>
    <dbReference type="NCBI Taxonomy" id="49012"/>
    <lineage>
        <taxon>Eukaryota</taxon>
        <taxon>Fungi</taxon>
        <taxon>Dikarya</taxon>
        <taxon>Basidiomycota</taxon>
        <taxon>Ustilaginomycotina</taxon>
        <taxon>Ustilaginomycetes</taxon>
        <taxon>Ustilaginales</taxon>
        <taxon>Ustilaginaceae</taxon>
        <taxon>Sporisorium</taxon>
    </lineage>
</organism>
<sequence>MTWPTGVIIDTLFIPLYTLLLLLNFLNVLKHGHRRNLGFISLLLVSLLHLTGNLLLVIEYNHHYSNINVTVWGYILQSIGMSFLVSASLAFFSRARTAIRAGGDGVVRWVRLGNLVNLVALVCVVTGYSTTSFTNARGEVLDRVSLPVQTKIGAVLYVVLSVAIFSATVLFLRAGGEGDRCTRIIKGALVVATPLMLFRSSWSVYTVEEGSLLHPKNIWVKLVLQYVAEFAALVVLTAVGFGVGNVREEGWDVEDGDGYGQKPLVQQTYGYQQQQQTVPMTYPPPPPPQQ</sequence>
<evidence type="ECO:0000313" key="4">
    <source>
        <dbReference type="EMBL" id="CDS82411.1"/>
    </source>
</evidence>
<evidence type="ECO:0000256" key="1">
    <source>
        <dbReference type="SAM" id="MobiDB-lite"/>
    </source>
</evidence>
<dbReference type="InterPro" id="IPR056119">
    <property type="entry name" value="DUF7702"/>
</dbReference>
<feature type="transmembrane region" description="Helical" evidence="2">
    <location>
        <begin position="184"/>
        <end position="202"/>
    </location>
</feature>
<dbReference type="EMBL" id="LK056665">
    <property type="protein sequence ID" value="CDS82411.1"/>
    <property type="molecule type" value="Genomic_DNA"/>
</dbReference>
<evidence type="ECO:0000259" key="3">
    <source>
        <dbReference type="Pfam" id="PF24800"/>
    </source>
</evidence>
<dbReference type="PANTHER" id="PTHR42109:SF2">
    <property type="entry name" value="INTEGRAL MEMBRANE PROTEIN"/>
    <property type="match status" value="1"/>
</dbReference>
<feature type="transmembrane region" description="Helical" evidence="2">
    <location>
        <begin position="70"/>
        <end position="92"/>
    </location>
</feature>
<proteinExistence type="predicted"/>
<dbReference type="OrthoDB" id="2560628at2759"/>
<dbReference type="AlphaFoldDB" id="A0A127Z786"/>
<reference evidence="4" key="1">
    <citation type="submission" date="2014-06" db="EMBL/GenBank/DDBJ databases">
        <authorList>
            <person name="Ju J."/>
            <person name="Zhang J."/>
        </authorList>
    </citation>
    <scope>NUCLEOTIDE SEQUENCE</scope>
    <source>
        <strain evidence="4">SscI8</strain>
    </source>
</reference>